<dbReference type="PANTHER" id="PTHR21198">
    <property type="entry name" value="GLUTAMATE RACEMASE"/>
    <property type="match status" value="1"/>
</dbReference>
<dbReference type="GO" id="GO:0047661">
    <property type="term" value="F:amino-acid racemase activity"/>
    <property type="evidence" value="ECO:0007669"/>
    <property type="project" value="InterPro"/>
</dbReference>
<evidence type="ECO:0000313" key="3">
    <source>
        <dbReference type="EMBL" id="KAJ5100383.1"/>
    </source>
</evidence>
<dbReference type="OrthoDB" id="187836at2759"/>
<dbReference type="EMBL" id="JAPQKH010000004">
    <property type="protein sequence ID" value="KAJ5100383.1"/>
    <property type="molecule type" value="Genomic_DNA"/>
</dbReference>
<reference evidence="3" key="2">
    <citation type="journal article" date="2023" name="IMA Fungus">
        <title>Comparative genomic study of the Penicillium genus elucidates a diverse pangenome and 15 lateral gene transfer events.</title>
        <authorList>
            <person name="Petersen C."/>
            <person name="Sorensen T."/>
            <person name="Nielsen M.R."/>
            <person name="Sondergaard T.E."/>
            <person name="Sorensen J.L."/>
            <person name="Fitzpatrick D.A."/>
            <person name="Frisvad J.C."/>
            <person name="Nielsen K.L."/>
        </authorList>
    </citation>
    <scope>NUCLEOTIDE SEQUENCE</scope>
    <source>
        <strain evidence="3">IBT 30069</strain>
    </source>
</reference>
<dbReference type="PANTHER" id="PTHR21198:SF7">
    <property type="entry name" value="ASPARTATE-GLUTAMATE RACEMASE FAMILY"/>
    <property type="match status" value="1"/>
</dbReference>
<dbReference type="Proteomes" id="UP001149165">
    <property type="component" value="Unassembled WGS sequence"/>
</dbReference>
<gene>
    <name evidence="3" type="ORF">N7456_006435</name>
</gene>
<evidence type="ECO:0000313" key="4">
    <source>
        <dbReference type="Proteomes" id="UP001149165"/>
    </source>
</evidence>
<dbReference type="InterPro" id="IPR015942">
    <property type="entry name" value="Asp/Glu/hydantoin_racemase"/>
</dbReference>
<dbReference type="InterPro" id="IPR001920">
    <property type="entry name" value="Asp/Glu_race"/>
</dbReference>
<dbReference type="NCBIfam" id="TIGR00035">
    <property type="entry name" value="asp_race"/>
    <property type="match status" value="1"/>
</dbReference>
<proteinExistence type="inferred from homology"/>
<comment type="caution">
    <text evidence="3">The sequence shown here is derived from an EMBL/GenBank/DDBJ whole genome shotgun (WGS) entry which is preliminary data.</text>
</comment>
<keyword evidence="4" id="KW-1185">Reference proteome</keyword>
<comment type="similarity">
    <text evidence="1">Belongs to the aspartate/glutamate racemases family.</text>
</comment>
<dbReference type="InterPro" id="IPR004380">
    <property type="entry name" value="Asp_race"/>
</dbReference>
<name>A0A9W9FHT0_9EURO</name>
<organism evidence="3 4">
    <name type="scientific">Penicillium angulare</name>
    <dbReference type="NCBI Taxonomy" id="116970"/>
    <lineage>
        <taxon>Eukaryota</taxon>
        <taxon>Fungi</taxon>
        <taxon>Dikarya</taxon>
        <taxon>Ascomycota</taxon>
        <taxon>Pezizomycotina</taxon>
        <taxon>Eurotiomycetes</taxon>
        <taxon>Eurotiomycetidae</taxon>
        <taxon>Eurotiales</taxon>
        <taxon>Aspergillaceae</taxon>
        <taxon>Penicillium</taxon>
    </lineage>
</organism>
<dbReference type="Pfam" id="PF01177">
    <property type="entry name" value="Asp_Glu_race"/>
    <property type="match status" value="1"/>
</dbReference>
<evidence type="ECO:0000256" key="1">
    <source>
        <dbReference type="ARBA" id="ARBA00007847"/>
    </source>
</evidence>
<evidence type="ECO:0000256" key="2">
    <source>
        <dbReference type="ARBA" id="ARBA00023235"/>
    </source>
</evidence>
<keyword evidence="2" id="KW-0413">Isomerase</keyword>
<protein>
    <recommendedName>
        <fullName evidence="5">Aspartate racemase</fullName>
    </recommendedName>
</protein>
<sequence>MHQLADPIMKGISIPLLHIVDVTAAVLNFQKRRSPALIGTGDTMKGGFYIDRLIAADISPVIPGQKDRDEIDRIIHEELCKGIVSKESRAILVAVAKRLVSQGADCLILGCTEVRVLIHQSDFSVPVIDTIALHCKAALEKAYEK</sequence>
<accession>A0A9W9FHT0</accession>
<reference evidence="3" key="1">
    <citation type="submission" date="2022-11" db="EMBL/GenBank/DDBJ databases">
        <authorList>
            <person name="Petersen C."/>
        </authorList>
    </citation>
    <scope>NUCLEOTIDE SEQUENCE</scope>
    <source>
        <strain evidence="3">IBT 30069</strain>
    </source>
</reference>
<dbReference type="Gene3D" id="3.40.50.1860">
    <property type="match status" value="1"/>
</dbReference>
<dbReference type="AlphaFoldDB" id="A0A9W9FHT0"/>
<evidence type="ECO:0008006" key="5">
    <source>
        <dbReference type="Google" id="ProtNLM"/>
    </source>
</evidence>
<dbReference type="SUPFAM" id="SSF53681">
    <property type="entry name" value="Aspartate/glutamate racemase"/>
    <property type="match status" value="1"/>
</dbReference>